<comment type="subcellular location">
    <subcellularLocation>
        <location evidence="2">Endoplasmic reticulum</location>
    </subcellularLocation>
    <subcellularLocation>
        <location evidence="3">Membrane</location>
    </subcellularLocation>
    <subcellularLocation>
        <location evidence="1">Mitochondrion</location>
    </subcellularLocation>
</comment>
<evidence type="ECO:0000256" key="1">
    <source>
        <dbReference type="ARBA" id="ARBA00004173"/>
    </source>
</evidence>
<dbReference type="EMBL" id="MU865042">
    <property type="protein sequence ID" value="KAK4459257.1"/>
    <property type="molecule type" value="Genomic_DNA"/>
</dbReference>
<evidence type="ECO:0000259" key="8">
    <source>
        <dbReference type="Pfam" id="PF05057"/>
    </source>
</evidence>
<evidence type="ECO:0000256" key="3">
    <source>
        <dbReference type="ARBA" id="ARBA00004370"/>
    </source>
</evidence>
<keyword evidence="10" id="KW-1185">Reference proteome</keyword>
<dbReference type="Gene3D" id="3.40.50.1820">
    <property type="entry name" value="alpha/beta hydrolase"/>
    <property type="match status" value="1"/>
</dbReference>
<accession>A0AAV9HEK9</accession>
<dbReference type="PANTHER" id="PTHR48182:SF2">
    <property type="entry name" value="PROTEIN SERAC1"/>
    <property type="match status" value="1"/>
</dbReference>
<evidence type="ECO:0000256" key="7">
    <source>
        <dbReference type="ARBA" id="ARBA00023136"/>
    </source>
</evidence>
<evidence type="ECO:0000313" key="10">
    <source>
        <dbReference type="Proteomes" id="UP001321749"/>
    </source>
</evidence>
<organism evidence="9 10">
    <name type="scientific">Cladorrhinum samala</name>
    <dbReference type="NCBI Taxonomy" id="585594"/>
    <lineage>
        <taxon>Eukaryota</taxon>
        <taxon>Fungi</taxon>
        <taxon>Dikarya</taxon>
        <taxon>Ascomycota</taxon>
        <taxon>Pezizomycotina</taxon>
        <taxon>Sordariomycetes</taxon>
        <taxon>Sordariomycetidae</taxon>
        <taxon>Sordariales</taxon>
        <taxon>Podosporaceae</taxon>
        <taxon>Cladorrhinum</taxon>
    </lineage>
</organism>
<dbReference type="GO" id="GO:0005783">
    <property type="term" value="C:endoplasmic reticulum"/>
    <property type="evidence" value="ECO:0007669"/>
    <property type="project" value="UniProtKB-SubCell"/>
</dbReference>
<dbReference type="AlphaFoldDB" id="A0AAV9HEK9"/>
<keyword evidence="9" id="KW-0378">Hydrolase</keyword>
<evidence type="ECO:0000256" key="4">
    <source>
        <dbReference type="ARBA" id="ARBA00007920"/>
    </source>
</evidence>
<keyword evidence="5" id="KW-0256">Endoplasmic reticulum</keyword>
<dbReference type="GO" id="GO:0005739">
    <property type="term" value="C:mitochondrion"/>
    <property type="evidence" value="ECO:0007669"/>
    <property type="project" value="UniProtKB-SubCell"/>
</dbReference>
<protein>
    <submittedName>
        <fullName evidence="9">Alpha/Beta hydrolase protein</fullName>
    </submittedName>
</protein>
<dbReference type="InterPro" id="IPR029058">
    <property type="entry name" value="AB_hydrolase_fold"/>
</dbReference>
<dbReference type="InterPro" id="IPR007751">
    <property type="entry name" value="DUF676_lipase-like"/>
</dbReference>
<comment type="similarity">
    <text evidence="4">Belongs to the putative lipase ROG1 family.</text>
</comment>
<evidence type="ECO:0000313" key="9">
    <source>
        <dbReference type="EMBL" id="KAK4459257.1"/>
    </source>
</evidence>
<name>A0AAV9HEK9_9PEZI</name>
<reference evidence="9" key="1">
    <citation type="journal article" date="2023" name="Mol. Phylogenet. Evol.">
        <title>Genome-scale phylogeny and comparative genomics of the fungal order Sordariales.</title>
        <authorList>
            <person name="Hensen N."/>
            <person name="Bonometti L."/>
            <person name="Westerberg I."/>
            <person name="Brannstrom I.O."/>
            <person name="Guillou S."/>
            <person name="Cros-Aarteil S."/>
            <person name="Calhoun S."/>
            <person name="Haridas S."/>
            <person name="Kuo A."/>
            <person name="Mondo S."/>
            <person name="Pangilinan J."/>
            <person name="Riley R."/>
            <person name="LaButti K."/>
            <person name="Andreopoulos B."/>
            <person name="Lipzen A."/>
            <person name="Chen C."/>
            <person name="Yan M."/>
            <person name="Daum C."/>
            <person name="Ng V."/>
            <person name="Clum A."/>
            <person name="Steindorff A."/>
            <person name="Ohm R.A."/>
            <person name="Martin F."/>
            <person name="Silar P."/>
            <person name="Natvig D.O."/>
            <person name="Lalanne C."/>
            <person name="Gautier V."/>
            <person name="Ament-Velasquez S.L."/>
            <person name="Kruys A."/>
            <person name="Hutchinson M.I."/>
            <person name="Powell A.J."/>
            <person name="Barry K."/>
            <person name="Miller A.N."/>
            <person name="Grigoriev I.V."/>
            <person name="Debuchy R."/>
            <person name="Gladieux P."/>
            <person name="Hiltunen Thoren M."/>
            <person name="Johannesson H."/>
        </authorList>
    </citation>
    <scope>NUCLEOTIDE SEQUENCE</scope>
    <source>
        <strain evidence="9">PSN324</strain>
    </source>
</reference>
<dbReference type="SUPFAM" id="SSF53474">
    <property type="entry name" value="alpha/beta-Hydrolases"/>
    <property type="match status" value="1"/>
</dbReference>
<reference evidence="9" key="2">
    <citation type="submission" date="2023-06" db="EMBL/GenBank/DDBJ databases">
        <authorList>
            <consortium name="Lawrence Berkeley National Laboratory"/>
            <person name="Mondo S.J."/>
            <person name="Hensen N."/>
            <person name="Bonometti L."/>
            <person name="Westerberg I."/>
            <person name="Brannstrom I.O."/>
            <person name="Guillou S."/>
            <person name="Cros-Aarteil S."/>
            <person name="Calhoun S."/>
            <person name="Haridas S."/>
            <person name="Kuo A."/>
            <person name="Pangilinan J."/>
            <person name="Riley R."/>
            <person name="Labutti K."/>
            <person name="Andreopoulos B."/>
            <person name="Lipzen A."/>
            <person name="Chen C."/>
            <person name="Yanf M."/>
            <person name="Daum C."/>
            <person name="Ng V."/>
            <person name="Clum A."/>
            <person name="Steindorff A."/>
            <person name="Ohm R."/>
            <person name="Martin F."/>
            <person name="Silar P."/>
            <person name="Natvig D."/>
            <person name="Lalanne C."/>
            <person name="Gautier V."/>
            <person name="Ament-Velasquez S.L."/>
            <person name="Kruys A."/>
            <person name="Hutchinson M.I."/>
            <person name="Powell A.J."/>
            <person name="Barry K."/>
            <person name="Miller A.N."/>
            <person name="Grigoriev I.V."/>
            <person name="Debuchy R."/>
            <person name="Gladieux P."/>
            <person name="Thoren M.H."/>
            <person name="Johannesson H."/>
        </authorList>
    </citation>
    <scope>NUCLEOTIDE SEQUENCE</scope>
    <source>
        <strain evidence="9">PSN324</strain>
    </source>
</reference>
<sequence>MADASDLQTLYSPSSKTDLDIVAVHGLNGDALNTWTYTPKTGPPVMWLRDLLPTKLPNARVMTFQYDAGVFGSSAEGVRGNARKLVALLRDSREDEEDGAEGRPIVFVGHSLGGIIIKQALRVARQDHRTPGFSDISDSARGIVFLGTPHRGSDLAKWLGTLTAITSAAARTPNPAFVRTLQANSADLLKVSQDFQSLAKEYAVVSFYEEHINRVLGRLVVDKLSAVMGLPHEEVMPLGGDHQAMCRFVGPGDPRFNPVWRAIRRASKGRGCR</sequence>
<keyword evidence="6" id="KW-0496">Mitochondrion</keyword>
<comment type="caution">
    <text evidence="9">The sequence shown here is derived from an EMBL/GenBank/DDBJ whole genome shotgun (WGS) entry which is preliminary data.</text>
</comment>
<keyword evidence="7" id="KW-0472">Membrane</keyword>
<evidence type="ECO:0000256" key="6">
    <source>
        <dbReference type="ARBA" id="ARBA00023128"/>
    </source>
</evidence>
<dbReference type="PANTHER" id="PTHR48182">
    <property type="entry name" value="PROTEIN SERAC1"/>
    <property type="match status" value="1"/>
</dbReference>
<proteinExistence type="inferred from homology"/>
<dbReference type="GO" id="GO:0016020">
    <property type="term" value="C:membrane"/>
    <property type="evidence" value="ECO:0007669"/>
    <property type="project" value="UniProtKB-SubCell"/>
</dbReference>
<evidence type="ECO:0000256" key="2">
    <source>
        <dbReference type="ARBA" id="ARBA00004240"/>
    </source>
</evidence>
<gene>
    <name evidence="9" type="ORF">QBC42DRAFT_307975</name>
</gene>
<dbReference type="GO" id="GO:0016787">
    <property type="term" value="F:hydrolase activity"/>
    <property type="evidence" value="ECO:0007669"/>
    <property type="project" value="UniProtKB-KW"/>
</dbReference>
<feature type="domain" description="DUF676" evidence="8">
    <location>
        <begin position="21"/>
        <end position="152"/>
    </location>
</feature>
<evidence type="ECO:0000256" key="5">
    <source>
        <dbReference type="ARBA" id="ARBA00022824"/>
    </source>
</evidence>
<dbReference type="InterPro" id="IPR052374">
    <property type="entry name" value="SERAC1"/>
</dbReference>
<dbReference type="Pfam" id="PF05057">
    <property type="entry name" value="DUF676"/>
    <property type="match status" value="1"/>
</dbReference>
<dbReference type="Proteomes" id="UP001321749">
    <property type="component" value="Unassembled WGS sequence"/>
</dbReference>